<dbReference type="Proteomes" id="UP000215086">
    <property type="component" value="Chromosome"/>
</dbReference>
<gene>
    <name evidence="1" type="ORF">THTE_1787</name>
</gene>
<evidence type="ECO:0000313" key="1">
    <source>
        <dbReference type="EMBL" id="ASV74389.1"/>
    </source>
</evidence>
<dbReference type="AlphaFoldDB" id="A0A286REJ9"/>
<dbReference type="EMBL" id="CP018477">
    <property type="protein sequence ID" value="ASV74389.1"/>
    <property type="molecule type" value="Genomic_DNA"/>
</dbReference>
<name>A0A286REJ9_9BACT</name>
<proteinExistence type="predicted"/>
<dbReference type="KEGG" id="ttf:THTE_1787"/>
<sequence>MDCPGKTLDLLLFPDVNEKSGQVRWKNVLTPSRVGAKLRIRVKL</sequence>
<evidence type="ECO:0000313" key="2">
    <source>
        <dbReference type="Proteomes" id="UP000215086"/>
    </source>
</evidence>
<accession>A0A286REJ9</accession>
<reference evidence="1 2" key="1">
    <citation type="journal article" name="Front. Microbiol.">
        <title>Sugar Metabolism of the First Thermophilic Planctomycete Thermogutta terrifontis: Comparative Genomic and Transcriptomic Approaches.</title>
        <authorList>
            <person name="Elcheninov A.G."/>
            <person name="Menzel P."/>
            <person name="Gudbergsdottir S.R."/>
            <person name="Slesarev A.I."/>
            <person name="Kadnikov V.V."/>
            <person name="Krogh A."/>
            <person name="Bonch-Osmolovskaya E.A."/>
            <person name="Peng X."/>
            <person name="Kublanov I.V."/>
        </authorList>
    </citation>
    <scope>NUCLEOTIDE SEQUENCE [LARGE SCALE GENOMIC DNA]</scope>
    <source>
        <strain evidence="1 2">R1</strain>
    </source>
</reference>
<organism evidence="1 2">
    <name type="scientific">Thermogutta terrifontis</name>
    <dbReference type="NCBI Taxonomy" id="1331910"/>
    <lineage>
        <taxon>Bacteria</taxon>
        <taxon>Pseudomonadati</taxon>
        <taxon>Planctomycetota</taxon>
        <taxon>Planctomycetia</taxon>
        <taxon>Pirellulales</taxon>
        <taxon>Thermoguttaceae</taxon>
        <taxon>Thermogutta</taxon>
    </lineage>
</organism>
<protein>
    <submittedName>
        <fullName evidence="1">Uncharacterized protein</fullName>
    </submittedName>
</protein>
<keyword evidence="2" id="KW-1185">Reference proteome</keyword>